<reference evidence="4" key="1">
    <citation type="submission" date="2022-10" db="EMBL/GenBank/DDBJ databases">
        <title>Catenovulum adriacola sp. nov. isolated in the Harbour of Susak.</title>
        <authorList>
            <person name="Schoch T."/>
            <person name="Reich S.J."/>
            <person name="Stoeferle S."/>
            <person name="Flaiz M."/>
            <person name="Kazda M."/>
            <person name="Riedel C.U."/>
            <person name="Duerre P."/>
        </authorList>
    </citation>
    <scope>NUCLEOTIDE SEQUENCE</scope>
    <source>
        <strain evidence="4">TS8</strain>
    </source>
</reference>
<protein>
    <recommendedName>
        <fullName evidence="1">diguanylate cyclase</fullName>
        <ecNumber evidence="1">2.7.7.65</ecNumber>
    </recommendedName>
</protein>
<dbReference type="PANTHER" id="PTHR45138:SF9">
    <property type="entry name" value="DIGUANYLATE CYCLASE DGCM-RELATED"/>
    <property type="match status" value="1"/>
</dbReference>
<keyword evidence="5" id="KW-1185">Reference proteome</keyword>
<proteinExistence type="predicted"/>
<dbReference type="InterPro" id="IPR000160">
    <property type="entry name" value="GGDEF_dom"/>
</dbReference>
<dbReference type="CDD" id="cd01949">
    <property type="entry name" value="GGDEF"/>
    <property type="match status" value="1"/>
</dbReference>
<dbReference type="Proteomes" id="UP001163726">
    <property type="component" value="Chromosome"/>
</dbReference>
<dbReference type="SMART" id="SM00267">
    <property type="entry name" value="GGDEF"/>
    <property type="match status" value="1"/>
</dbReference>
<dbReference type="Pfam" id="PF00990">
    <property type="entry name" value="GGDEF"/>
    <property type="match status" value="1"/>
</dbReference>
<feature type="domain" description="GGDEF" evidence="3">
    <location>
        <begin position="189"/>
        <end position="318"/>
    </location>
</feature>
<dbReference type="EMBL" id="CP109965">
    <property type="protein sequence ID" value="WAJ71227.1"/>
    <property type="molecule type" value="Genomic_DNA"/>
</dbReference>
<dbReference type="InterPro" id="IPR043128">
    <property type="entry name" value="Rev_trsase/Diguanyl_cyclase"/>
</dbReference>
<dbReference type="PROSITE" id="PS50887">
    <property type="entry name" value="GGDEF"/>
    <property type="match status" value="1"/>
</dbReference>
<sequence length="340" mass="38635">MKWDKLHQVFDKITKQTSITQLNTLGLKFCRQLISVYEYRIYINQLTHTGEELELAFINGPAEISDNETQIVKDIAAGRKAIAYHFEEAGIQYMMVHNDGACVALLAFKPGIETSDISRLNIIKTLIAIWTNQISVLSFYQRDSLTGLCTPNIFTDAVNGNTFYSEQSLQNDKVIKFKNDRRDDLHLPSSHAVALIDIDNFKIVNERFGHTIGDEVLIKLARLMEVSFRETDLICRYNGEQFSVLIRYVSKRGAEEILERFRHRVAESHFPRIESVTISIGYTMTLSGILTSELIERANRSLIYAKESGKNCSISFDTVAKLLGDSFGNSELEVGEIELF</sequence>
<dbReference type="RefSeq" id="WP_268075704.1">
    <property type="nucleotide sequence ID" value="NZ_CP109965.1"/>
</dbReference>
<evidence type="ECO:0000256" key="1">
    <source>
        <dbReference type="ARBA" id="ARBA00012528"/>
    </source>
</evidence>
<organism evidence="4 5">
    <name type="scientific">Catenovulum adriaticum</name>
    <dbReference type="NCBI Taxonomy" id="2984846"/>
    <lineage>
        <taxon>Bacteria</taxon>
        <taxon>Pseudomonadati</taxon>
        <taxon>Pseudomonadota</taxon>
        <taxon>Gammaproteobacteria</taxon>
        <taxon>Alteromonadales</taxon>
        <taxon>Alteromonadaceae</taxon>
        <taxon>Catenovulum</taxon>
    </lineage>
</organism>
<gene>
    <name evidence="4" type="ORF">OLW01_05355</name>
</gene>
<evidence type="ECO:0000313" key="5">
    <source>
        <dbReference type="Proteomes" id="UP001163726"/>
    </source>
</evidence>
<evidence type="ECO:0000313" key="4">
    <source>
        <dbReference type="EMBL" id="WAJ71227.1"/>
    </source>
</evidence>
<dbReference type="Gene3D" id="3.30.70.270">
    <property type="match status" value="1"/>
</dbReference>
<dbReference type="InterPro" id="IPR050469">
    <property type="entry name" value="Diguanylate_Cyclase"/>
</dbReference>
<evidence type="ECO:0000259" key="3">
    <source>
        <dbReference type="PROSITE" id="PS50887"/>
    </source>
</evidence>
<dbReference type="PANTHER" id="PTHR45138">
    <property type="entry name" value="REGULATORY COMPONENTS OF SENSORY TRANSDUCTION SYSTEM"/>
    <property type="match status" value="1"/>
</dbReference>
<accession>A0ABY7ANT3</accession>
<dbReference type="InterPro" id="IPR029787">
    <property type="entry name" value="Nucleotide_cyclase"/>
</dbReference>
<name>A0ABY7ANT3_9ALTE</name>
<dbReference type="EC" id="2.7.7.65" evidence="1"/>
<evidence type="ECO:0000256" key="2">
    <source>
        <dbReference type="ARBA" id="ARBA00034247"/>
    </source>
</evidence>
<dbReference type="SUPFAM" id="SSF55073">
    <property type="entry name" value="Nucleotide cyclase"/>
    <property type="match status" value="1"/>
</dbReference>
<comment type="catalytic activity">
    <reaction evidence="2">
        <text>2 GTP = 3',3'-c-di-GMP + 2 diphosphate</text>
        <dbReference type="Rhea" id="RHEA:24898"/>
        <dbReference type="ChEBI" id="CHEBI:33019"/>
        <dbReference type="ChEBI" id="CHEBI:37565"/>
        <dbReference type="ChEBI" id="CHEBI:58805"/>
        <dbReference type="EC" id="2.7.7.65"/>
    </reaction>
</comment>
<dbReference type="NCBIfam" id="TIGR00254">
    <property type="entry name" value="GGDEF"/>
    <property type="match status" value="1"/>
</dbReference>